<dbReference type="InterPro" id="IPR050951">
    <property type="entry name" value="Retrovirus_Pol_polyprotein"/>
</dbReference>
<protein>
    <submittedName>
        <fullName evidence="2">3311_t:CDS:1</fullName>
    </submittedName>
</protein>
<dbReference type="GO" id="GO:0015074">
    <property type="term" value="P:DNA integration"/>
    <property type="evidence" value="ECO:0007669"/>
    <property type="project" value="InterPro"/>
</dbReference>
<dbReference type="InterPro" id="IPR036397">
    <property type="entry name" value="RNaseH_sf"/>
</dbReference>
<dbReference type="GO" id="GO:0003676">
    <property type="term" value="F:nucleic acid binding"/>
    <property type="evidence" value="ECO:0007669"/>
    <property type="project" value="InterPro"/>
</dbReference>
<sequence>MPAIVKIPETVSEYQAIVTYLQSDTIPLDIQNNRIAKSNFIRRCKKFEVDERNFLYVSTVRDNATTRRRIVPKYDNGLCKLILERFHDQANHRSYHKTYSAIAENHIGITQEEVQKYINECPACAINSSIKEKTDMIPIISTAPWKHIQIDLIDFHEFSDVNSGFAWLLTCVCTFSKFLVAIPMKNKEATTVTTHLVKDVFKILGPPDTLQSDNGKEFVAAVVTQVCNNLGIKIKHRRPRHPQSQGQIERLNQTIGRGFTKLLWDNEHKLQRKDWIN</sequence>
<accession>A0A9N9DWV1</accession>
<evidence type="ECO:0000313" key="3">
    <source>
        <dbReference type="Proteomes" id="UP000789739"/>
    </source>
</evidence>
<feature type="non-terminal residue" evidence="2">
    <location>
        <position position="277"/>
    </location>
</feature>
<proteinExistence type="predicted"/>
<dbReference type="PANTHER" id="PTHR37984">
    <property type="entry name" value="PROTEIN CBG26694"/>
    <property type="match status" value="1"/>
</dbReference>
<dbReference type="Pfam" id="PF00665">
    <property type="entry name" value="rve"/>
    <property type="match status" value="1"/>
</dbReference>
<dbReference type="InterPro" id="IPR041588">
    <property type="entry name" value="Integrase_H2C2"/>
</dbReference>
<feature type="domain" description="Integrase catalytic" evidence="1">
    <location>
        <begin position="140"/>
        <end position="277"/>
    </location>
</feature>
<dbReference type="PROSITE" id="PS50994">
    <property type="entry name" value="INTEGRASE"/>
    <property type="match status" value="1"/>
</dbReference>
<dbReference type="OrthoDB" id="10267344at2759"/>
<dbReference type="AlphaFoldDB" id="A0A9N9DWV1"/>
<dbReference type="InterPro" id="IPR001584">
    <property type="entry name" value="Integrase_cat-core"/>
</dbReference>
<keyword evidence="3" id="KW-1185">Reference proteome</keyword>
<dbReference type="Proteomes" id="UP000789739">
    <property type="component" value="Unassembled WGS sequence"/>
</dbReference>
<dbReference type="InterPro" id="IPR012337">
    <property type="entry name" value="RNaseH-like_sf"/>
</dbReference>
<dbReference type="Gene3D" id="3.30.420.10">
    <property type="entry name" value="Ribonuclease H-like superfamily/Ribonuclease H"/>
    <property type="match status" value="1"/>
</dbReference>
<comment type="caution">
    <text evidence="2">The sequence shown here is derived from an EMBL/GenBank/DDBJ whole genome shotgun (WGS) entry which is preliminary data.</text>
</comment>
<dbReference type="Gene3D" id="1.10.340.70">
    <property type="match status" value="1"/>
</dbReference>
<gene>
    <name evidence="2" type="ORF">PBRASI_LOCUS10534</name>
</gene>
<evidence type="ECO:0000259" key="1">
    <source>
        <dbReference type="PROSITE" id="PS50994"/>
    </source>
</evidence>
<dbReference type="SUPFAM" id="SSF53098">
    <property type="entry name" value="Ribonuclease H-like"/>
    <property type="match status" value="1"/>
</dbReference>
<dbReference type="EMBL" id="CAJVPI010003250">
    <property type="protein sequence ID" value="CAG8656258.1"/>
    <property type="molecule type" value="Genomic_DNA"/>
</dbReference>
<reference evidence="2" key="1">
    <citation type="submission" date="2021-06" db="EMBL/GenBank/DDBJ databases">
        <authorList>
            <person name="Kallberg Y."/>
            <person name="Tangrot J."/>
            <person name="Rosling A."/>
        </authorList>
    </citation>
    <scope>NUCLEOTIDE SEQUENCE</scope>
    <source>
        <strain evidence="2">BR232B</strain>
    </source>
</reference>
<dbReference type="Pfam" id="PF17921">
    <property type="entry name" value="Integrase_H2C2"/>
    <property type="match status" value="1"/>
</dbReference>
<name>A0A9N9DWV1_9GLOM</name>
<evidence type="ECO:0000313" key="2">
    <source>
        <dbReference type="EMBL" id="CAG8656258.1"/>
    </source>
</evidence>
<organism evidence="2 3">
    <name type="scientific">Paraglomus brasilianum</name>
    <dbReference type="NCBI Taxonomy" id="144538"/>
    <lineage>
        <taxon>Eukaryota</taxon>
        <taxon>Fungi</taxon>
        <taxon>Fungi incertae sedis</taxon>
        <taxon>Mucoromycota</taxon>
        <taxon>Glomeromycotina</taxon>
        <taxon>Glomeromycetes</taxon>
        <taxon>Paraglomerales</taxon>
        <taxon>Paraglomeraceae</taxon>
        <taxon>Paraglomus</taxon>
    </lineage>
</organism>
<dbReference type="GO" id="GO:0005634">
    <property type="term" value="C:nucleus"/>
    <property type="evidence" value="ECO:0007669"/>
    <property type="project" value="UniProtKB-ARBA"/>
</dbReference>
<dbReference type="PANTHER" id="PTHR37984:SF5">
    <property type="entry name" value="PROTEIN NYNRIN-LIKE"/>
    <property type="match status" value="1"/>
</dbReference>